<proteinExistence type="predicted"/>
<reference evidence="1" key="1">
    <citation type="journal article" date="2022" name="bioRxiv">
        <title>Sequencing and chromosome-scale assembly of the giantPleurodeles waltlgenome.</title>
        <authorList>
            <person name="Brown T."/>
            <person name="Elewa A."/>
            <person name="Iarovenko S."/>
            <person name="Subramanian E."/>
            <person name="Araus A.J."/>
            <person name="Petzold A."/>
            <person name="Susuki M."/>
            <person name="Suzuki K.-i.T."/>
            <person name="Hayashi T."/>
            <person name="Toyoda A."/>
            <person name="Oliveira C."/>
            <person name="Osipova E."/>
            <person name="Leigh N.D."/>
            <person name="Simon A."/>
            <person name="Yun M.H."/>
        </authorList>
    </citation>
    <scope>NUCLEOTIDE SEQUENCE</scope>
    <source>
        <strain evidence="1">20211129_DDA</strain>
        <tissue evidence="1">Liver</tissue>
    </source>
</reference>
<dbReference type="Proteomes" id="UP001066276">
    <property type="component" value="Chromosome 6"/>
</dbReference>
<dbReference type="AlphaFoldDB" id="A0AAV7QBD7"/>
<protein>
    <submittedName>
        <fullName evidence="1">Uncharacterized protein</fullName>
    </submittedName>
</protein>
<keyword evidence="2" id="KW-1185">Reference proteome</keyword>
<accession>A0AAV7QBD7</accession>
<evidence type="ECO:0000313" key="2">
    <source>
        <dbReference type="Proteomes" id="UP001066276"/>
    </source>
</evidence>
<organism evidence="1 2">
    <name type="scientific">Pleurodeles waltl</name>
    <name type="common">Iberian ribbed newt</name>
    <dbReference type="NCBI Taxonomy" id="8319"/>
    <lineage>
        <taxon>Eukaryota</taxon>
        <taxon>Metazoa</taxon>
        <taxon>Chordata</taxon>
        <taxon>Craniata</taxon>
        <taxon>Vertebrata</taxon>
        <taxon>Euteleostomi</taxon>
        <taxon>Amphibia</taxon>
        <taxon>Batrachia</taxon>
        <taxon>Caudata</taxon>
        <taxon>Salamandroidea</taxon>
        <taxon>Salamandridae</taxon>
        <taxon>Pleurodelinae</taxon>
        <taxon>Pleurodeles</taxon>
    </lineage>
</organism>
<dbReference type="EMBL" id="JANPWB010000010">
    <property type="protein sequence ID" value="KAJ1136495.1"/>
    <property type="molecule type" value="Genomic_DNA"/>
</dbReference>
<comment type="caution">
    <text evidence="1">The sequence shown here is derived from an EMBL/GenBank/DDBJ whole genome shotgun (WGS) entry which is preliminary data.</text>
</comment>
<name>A0AAV7QBD7_PLEWA</name>
<sequence length="132" mass="14358">MAGVIQGKDQVAGICFGCSRAAHTPAGLEQATRACNQSYCSKGPGYVAAPLQLDHKYHPQIDPRVFSTADRAAVHVEEALSLQHQQGPARCYLFVGSHGQAIMYQPQAPQQAFMGQCTLRRQEDGWEVSDDV</sequence>
<gene>
    <name evidence="1" type="ORF">NDU88_002911</name>
</gene>
<evidence type="ECO:0000313" key="1">
    <source>
        <dbReference type="EMBL" id="KAJ1136495.1"/>
    </source>
</evidence>